<evidence type="ECO:0000256" key="1">
    <source>
        <dbReference type="ARBA" id="ARBA00006484"/>
    </source>
</evidence>
<dbReference type="CDD" id="cd05233">
    <property type="entry name" value="SDR_c"/>
    <property type="match status" value="1"/>
</dbReference>
<dbReference type="Pfam" id="PF00106">
    <property type="entry name" value="adh_short"/>
    <property type="match status" value="1"/>
</dbReference>
<dbReference type="PANTHER" id="PTHR24321">
    <property type="entry name" value="DEHYDROGENASES, SHORT CHAIN"/>
    <property type="match status" value="1"/>
</dbReference>
<dbReference type="HOGENOM" id="CLU_010194_1_0_1"/>
<gene>
    <name evidence="5" type="ORF">PTRG_08875</name>
</gene>
<dbReference type="PROSITE" id="PS00061">
    <property type="entry name" value="ADH_SHORT"/>
    <property type="match status" value="1"/>
</dbReference>
<keyword evidence="2" id="KW-0521">NADP</keyword>
<dbReference type="PRINTS" id="PR00080">
    <property type="entry name" value="SDRFAMILY"/>
</dbReference>
<dbReference type="SUPFAM" id="SSF51735">
    <property type="entry name" value="NAD(P)-binding Rossmann-fold domains"/>
    <property type="match status" value="1"/>
</dbReference>
<proteinExistence type="inferred from homology"/>
<keyword evidence="3" id="KW-0560">Oxidoreductase</keyword>
<name>B2WG19_PYRTR</name>
<sequence length="278" mass="29732">MSASLPYAVNPLPFSGKVIAVTGASRGLGLAVSKYLLIRGATVSMCATSPENLSKAAKEIESELPDAKDRYWTCAVDIANLGSVRSWIQETVARFGKLDGAANVAAVEQREVFPITDLDPEYFAKLINVNVMGTFHCLKEEMKMIKDGGSIVNVGSIASQYGAYGTSAYVAAKHALIGLTKVAAFEGASRRVRVNALCPSGCFNTEMMTKPLHSAAGEFYLNKDDIPCILKRELPETWEIAGSIAFLLGDEAAHVTKATWFIDGGWLEGGFASTYSSG</sequence>
<dbReference type="PRINTS" id="PR00081">
    <property type="entry name" value="GDHRDH"/>
</dbReference>
<reference evidence="6" key="1">
    <citation type="journal article" date="2013" name="G3 (Bethesda)">
        <title>Comparative genomics of a plant-pathogenic fungus, Pyrenophora tritici-repentis, reveals transduplication and the impact of repeat elements on pathogenicity and population divergence.</title>
        <authorList>
            <person name="Manning V.A."/>
            <person name="Pandelova I."/>
            <person name="Dhillon B."/>
            <person name="Wilhelm L.J."/>
            <person name="Goodwin S.B."/>
            <person name="Berlin A.M."/>
            <person name="Figueroa M."/>
            <person name="Freitag M."/>
            <person name="Hane J.K."/>
            <person name="Henrissat B."/>
            <person name="Holman W.H."/>
            <person name="Kodira C.D."/>
            <person name="Martin J."/>
            <person name="Oliver R.P."/>
            <person name="Robbertse B."/>
            <person name="Schackwitz W."/>
            <person name="Schwartz D.C."/>
            <person name="Spatafora J.W."/>
            <person name="Turgeon B.G."/>
            <person name="Yandava C."/>
            <person name="Young S."/>
            <person name="Zhou S."/>
            <person name="Zeng Q."/>
            <person name="Grigoriev I.V."/>
            <person name="Ma L.-J."/>
            <person name="Ciuffetti L.M."/>
        </authorList>
    </citation>
    <scope>NUCLEOTIDE SEQUENCE [LARGE SCALE GENOMIC DNA]</scope>
    <source>
        <strain evidence="6">Pt-1C-BFP</strain>
    </source>
</reference>
<dbReference type="FunFam" id="3.40.50.720:FF:000084">
    <property type="entry name" value="Short-chain dehydrogenase reductase"/>
    <property type="match status" value="1"/>
</dbReference>
<dbReference type="Proteomes" id="UP000001471">
    <property type="component" value="Unassembled WGS sequence"/>
</dbReference>
<dbReference type="STRING" id="426418.B2WG19"/>
<evidence type="ECO:0000313" key="5">
    <source>
        <dbReference type="EMBL" id="EDU41926.1"/>
    </source>
</evidence>
<evidence type="ECO:0000256" key="2">
    <source>
        <dbReference type="ARBA" id="ARBA00022857"/>
    </source>
</evidence>
<dbReference type="EMBL" id="DS231624">
    <property type="protein sequence ID" value="EDU41926.1"/>
    <property type="molecule type" value="Genomic_DNA"/>
</dbReference>
<dbReference type="Gene3D" id="3.40.50.720">
    <property type="entry name" value="NAD(P)-binding Rossmann-like Domain"/>
    <property type="match status" value="1"/>
</dbReference>
<dbReference type="InterPro" id="IPR036291">
    <property type="entry name" value="NAD(P)-bd_dom_sf"/>
</dbReference>
<dbReference type="GO" id="GO:0016491">
    <property type="term" value="F:oxidoreductase activity"/>
    <property type="evidence" value="ECO:0007669"/>
    <property type="project" value="UniProtKB-KW"/>
</dbReference>
<evidence type="ECO:0000313" key="6">
    <source>
        <dbReference type="Proteomes" id="UP000001471"/>
    </source>
</evidence>
<dbReference type="PANTHER" id="PTHR24321:SF8">
    <property type="entry name" value="ESTRADIOL 17-BETA-DEHYDROGENASE 8-RELATED"/>
    <property type="match status" value="1"/>
</dbReference>
<organism evidence="5 6">
    <name type="scientific">Pyrenophora tritici-repentis (strain Pt-1C-BFP)</name>
    <name type="common">Wheat tan spot fungus</name>
    <name type="synonym">Drechslera tritici-repentis</name>
    <dbReference type="NCBI Taxonomy" id="426418"/>
    <lineage>
        <taxon>Eukaryota</taxon>
        <taxon>Fungi</taxon>
        <taxon>Dikarya</taxon>
        <taxon>Ascomycota</taxon>
        <taxon>Pezizomycotina</taxon>
        <taxon>Dothideomycetes</taxon>
        <taxon>Pleosporomycetidae</taxon>
        <taxon>Pleosporales</taxon>
        <taxon>Pleosporineae</taxon>
        <taxon>Pleosporaceae</taxon>
        <taxon>Pyrenophora</taxon>
    </lineage>
</organism>
<dbReference type="InterPro" id="IPR002347">
    <property type="entry name" value="SDR_fam"/>
</dbReference>
<accession>B2WG19</accession>
<dbReference type="OrthoDB" id="1669814at2759"/>
<dbReference type="AlphaFoldDB" id="B2WG19"/>
<dbReference type="OMA" id="HPDWYTG"/>
<comment type="similarity">
    <text evidence="1 4">Belongs to the short-chain dehydrogenases/reductases (SDR) family.</text>
</comment>
<evidence type="ECO:0000256" key="4">
    <source>
        <dbReference type="RuleBase" id="RU000363"/>
    </source>
</evidence>
<dbReference type="InterPro" id="IPR020904">
    <property type="entry name" value="Sc_DH/Rdtase_CS"/>
</dbReference>
<dbReference type="eggNOG" id="KOG0725">
    <property type="taxonomic scope" value="Eukaryota"/>
</dbReference>
<evidence type="ECO:0000256" key="3">
    <source>
        <dbReference type="ARBA" id="ARBA00023002"/>
    </source>
</evidence>
<protein>
    <submittedName>
        <fullName evidence="5">2,5-dichloro-2,5-cyclohexadiene-1,4-diol dehydrogenase</fullName>
    </submittedName>
</protein>
<dbReference type="InParanoid" id="B2WG19"/>